<dbReference type="GO" id="GO:0008270">
    <property type="term" value="F:zinc ion binding"/>
    <property type="evidence" value="ECO:0007669"/>
    <property type="project" value="UniProtKB-KW"/>
</dbReference>
<dbReference type="Pfam" id="PF00098">
    <property type="entry name" value="zf-CCHC"/>
    <property type="match status" value="4"/>
</dbReference>
<feature type="compositionally biased region" description="Polar residues" evidence="2">
    <location>
        <begin position="571"/>
        <end position="582"/>
    </location>
</feature>
<organism evidence="4 5">
    <name type="scientific">Truncatella angustata</name>
    <dbReference type="NCBI Taxonomy" id="152316"/>
    <lineage>
        <taxon>Eukaryota</taxon>
        <taxon>Fungi</taxon>
        <taxon>Dikarya</taxon>
        <taxon>Ascomycota</taxon>
        <taxon>Pezizomycotina</taxon>
        <taxon>Sordariomycetes</taxon>
        <taxon>Xylariomycetidae</taxon>
        <taxon>Amphisphaeriales</taxon>
        <taxon>Sporocadaceae</taxon>
        <taxon>Truncatella</taxon>
    </lineage>
</organism>
<evidence type="ECO:0000313" key="4">
    <source>
        <dbReference type="EMBL" id="KAH6640042.1"/>
    </source>
</evidence>
<keyword evidence="1" id="KW-0479">Metal-binding</keyword>
<keyword evidence="1" id="KW-0862">Zinc</keyword>
<feature type="domain" description="CCHC-type" evidence="3">
    <location>
        <begin position="497"/>
        <end position="513"/>
    </location>
</feature>
<dbReference type="Proteomes" id="UP000758603">
    <property type="component" value="Unassembled WGS sequence"/>
</dbReference>
<evidence type="ECO:0000259" key="3">
    <source>
        <dbReference type="PROSITE" id="PS50158"/>
    </source>
</evidence>
<evidence type="ECO:0000256" key="1">
    <source>
        <dbReference type="PROSITE-ProRule" id="PRU00047"/>
    </source>
</evidence>
<dbReference type="InterPro" id="IPR001878">
    <property type="entry name" value="Znf_CCHC"/>
</dbReference>
<reference evidence="4" key="1">
    <citation type="journal article" date="2021" name="Nat. Commun.">
        <title>Genetic determinants of endophytism in the Arabidopsis root mycobiome.</title>
        <authorList>
            <person name="Mesny F."/>
            <person name="Miyauchi S."/>
            <person name="Thiergart T."/>
            <person name="Pickel B."/>
            <person name="Atanasova L."/>
            <person name="Karlsson M."/>
            <person name="Huettel B."/>
            <person name="Barry K.W."/>
            <person name="Haridas S."/>
            <person name="Chen C."/>
            <person name="Bauer D."/>
            <person name="Andreopoulos W."/>
            <person name="Pangilinan J."/>
            <person name="LaButti K."/>
            <person name="Riley R."/>
            <person name="Lipzen A."/>
            <person name="Clum A."/>
            <person name="Drula E."/>
            <person name="Henrissat B."/>
            <person name="Kohler A."/>
            <person name="Grigoriev I.V."/>
            <person name="Martin F.M."/>
            <person name="Hacquard S."/>
        </authorList>
    </citation>
    <scope>NUCLEOTIDE SEQUENCE</scope>
    <source>
        <strain evidence="4">MPI-SDFR-AT-0073</strain>
    </source>
</reference>
<dbReference type="SUPFAM" id="SSF57756">
    <property type="entry name" value="Retrovirus zinc finger-like domains"/>
    <property type="match status" value="3"/>
</dbReference>
<feature type="region of interest" description="Disordered" evidence="2">
    <location>
        <begin position="544"/>
        <end position="582"/>
    </location>
</feature>
<proteinExistence type="predicted"/>
<keyword evidence="1" id="KW-0863">Zinc-finger</keyword>
<dbReference type="GO" id="GO:0003676">
    <property type="term" value="F:nucleic acid binding"/>
    <property type="evidence" value="ECO:0007669"/>
    <property type="project" value="InterPro"/>
</dbReference>
<dbReference type="EMBL" id="JAGPXC010000014">
    <property type="protein sequence ID" value="KAH6640042.1"/>
    <property type="molecule type" value="Genomic_DNA"/>
</dbReference>
<dbReference type="InterPro" id="IPR036875">
    <property type="entry name" value="Znf_CCHC_sf"/>
</dbReference>
<keyword evidence="5" id="KW-1185">Reference proteome</keyword>
<accession>A0A9P8UBJ5</accession>
<dbReference type="OrthoDB" id="4656735at2759"/>
<comment type="caution">
    <text evidence="4">The sequence shown here is derived from an EMBL/GenBank/DDBJ whole genome shotgun (WGS) entry which is preliminary data.</text>
</comment>
<evidence type="ECO:0000256" key="2">
    <source>
        <dbReference type="SAM" id="MobiDB-lite"/>
    </source>
</evidence>
<feature type="region of interest" description="Disordered" evidence="2">
    <location>
        <begin position="474"/>
        <end position="495"/>
    </location>
</feature>
<evidence type="ECO:0000313" key="5">
    <source>
        <dbReference type="Proteomes" id="UP000758603"/>
    </source>
</evidence>
<gene>
    <name evidence="4" type="ORF">BKA67DRAFT_528432</name>
</gene>
<feature type="domain" description="CCHC-type" evidence="3">
    <location>
        <begin position="466"/>
        <end position="481"/>
    </location>
</feature>
<dbReference type="PROSITE" id="PS50158">
    <property type="entry name" value="ZF_CCHC"/>
    <property type="match status" value="4"/>
</dbReference>
<dbReference type="InterPro" id="IPR051714">
    <property type="entry name" value="Znf_CCHC_NABP"/>
</dbReference>
<sequence length="582" mass="64920">MVRDDKTTPTRHETGFAKWLAKPDMTGGVVIALQQPAKSQVFTADVEWVRDECASLAYLNKCLEFVESTGGMKTTSVFDAFPFIIENIPTGELANEARCAYNTFRSMVDAKKPEVLFACWRIHGHDLFFSGKGPGKTKDIDRLEFANGHVVRVVNGFHPSYVANYCPNESCFRKLFAMELCKAFCELNEAWQEDTWMDDLRRTCRLRTGQLMKEKGTDGEQLNTESGRRLRRSTAVNTASKYKAYTKSFDNGMGSIFKIFSHMVSSNYTSQSTWELYILFVFNHNTSEGICDTLLAVSEAMGQFASETSMREPALVELGRHISQQTLKLVKDDVPDLLVYKRGLYKNLWSNRFLSNNSRGLKRSLEGITVRFIEDLTESFSESATGWTYTPQLVNDAFKELAVSFENALGKEYDEHQQALAASTTTGVANLSASLYALSIASTQSPASATSATNRTPTRPSLTDNCFRCSQRGHWSRECPNPPVKSTTPPTSPSSPRCYKCGKAGHYSNACPSPRKGSATAPTRTNSGDKCFNCNEFGHWSGQCPRRRQGSLTPSRSRSGDKCYSCGDTGHWSSNCPRRTNK</sequence>
<dbReference type="GeneID" id="70127836"/>
<protein>
    <recommendedName>
        <fullName evidence="3">CCHC-type domain-containing protein</fullName>
    </recommendedName>
</protein>
<dbReference type="AlphaFoldDB" id="A0A9P8UBJ5"/>
<feature type="domain" description="CCHC-type" evidence="3">
    <location>
        <begin position="530"/>
        <end position="546"/>
    </location>
</feature>
<dbReference type="RefSeq" id="XP_045951116.1">
    <property type="nucleotide sequence ID" value="XM_046098944.1"/>
</dbReference>
<dbReference type="SMART" id="SM00343">
    <property type="entry name" value="ZnF_C2HC"/>
    <property type="match status" value="4"/>
</dbReference>
<name>A0A9P8UBJ5_9PEZI</name>
<dbReference type="PANTHER" id="PTHR23002">
    <property type="entry name" value="ZINC FINGER CCHC DOMAIN CONTAINING PROTEIN"/>
    <property type="match status" value="1"/>
</dbReference>
<feature type="domain" description="CCHC-type" evidence="3">
    <location>
        <begin position="562"/>
        <end position="578"/>
    </location>
</feature>
<dbReference type="Gene3D" id="4.10.60.10">
    <property type="entry name" value="Zinc finger, CCHC-type"/>
    <property type="match status" value="4"/>
</dbReference>